<dbReference type="EMBL" id="BARS01054062">
    <property type="protein sequence ID" value="GAG45222.1"/>
    <property type="molecule type" value="Genomic_DNA"/>
</dbReference>
<organism evidence="1">
    <name type="scientific">marine sediment metagenome</name>
    <dbReference type="NCBI Taxonomy" id="412755"/>
    <lineage>
        <taxon>unclassified sequences</taxon>
        <taxon>metagenomes</taxon>
        <taxon>ecological metagenomes</taxon>
    </lineage>
</organism>
<name>X0YD76_9ZZZZ</name>
<comment type="caution">
    <text evidence="1">The sequence shown here is derived from an EMBL/GenBank/DDBJ whole genome shotgun (WGS) entry which is preliminary data.</text>
</comment>
<gene>
    <name evidence="1" type="ORF">S01H1_80107</name>
</gene>
<feature type="non-terminal residue" evidence="1">
    <location>
        <position position="73"/>
    </location>
</feature>
<protein>
    <submittedName>
        <fullName evidence="1">Uncharacterized protein</fullName>
    </submittedName>
</protein>
<accession>X0YD76</accession>
<evidence type="ECO:0000313" key="1">
    <source>
        <dbReference type="EMBL" id="GAG45222.1"/>
    </source>
</evidence>
<reference evidence="1" key="1">
    <citation type="journal article" date="2014" name="Front. Microbiol.">
        <title>High frequency of phylogenetically diverse reductive dehalogenase-homologous genes in deep subseafloor sedimentary metagenomes.</title>
        <authorList>
            <person name="Kawai M."/>
            <person name="Futagami T."/>
            <person name="Toyoda A."/>
            <person name="Takaki Y."/>
            <person name="Nishi S."/>
            <person name="Hori S."/>
            <person name="Arai W."/>
            <person name="Tsubouchi T."/>
            <person name="Morono Y."/>
            <person name="Uchiyama I."/>
            <person name="Ito T."/>
            <person name="Fujiyama A."/>
            <person name="Inagaki F."/>
            <person name="Takami H."/>
        </authorList>
    </citation>
    <scope>NUCLEOTIDE SEQUENCE</scope>
    <source>
        <strain evidence="1">Expedition CK06-06</strain>
    </source>
</reference>
<proteinExistence type="predicted"/>
<dbReference type="AlphaFoldDB" id="X0YD76"/>
<sequence>MAKSTPQSVIQTILLHYVETTEGVGKAIKAIARLRKTIDQNEQAAKKYKKTGEAVSKMTFGMGRAVGQLVEKY</sequence>